<dbReference type="EMBL" id="JAELVR010000003">
    <property type="protein sequence ID" value="MBJ6371121.1"/>
    <property type="molecule type" value="Genomic_DNA"/>
</dbReference>
<reference evidence="1" key="1">
    <citation type="submission" date="2020-12" db="EMBL/GenBank/DDBJ databases">
        <title>Sedimentitalea sp. nov., isolated from sand in Incheon.</title>
        <authorList>
            <person name="Kim W."/>
        </authorList>
    </citation>
    <scope>NUCLEOTIDE SEQUENCE</scope>
    <source>
        <strain evidence="1">CAU 1593</strain>
    </source>
</reference>
<name>A0A8J7LVN3_9RHOB</name>
<comment type="caution">
    <text evidence="1">The sequence shown here is derived from an EMBL/GenBank/DDBJ whole genome shotgun (WGS) entry which is preliminary data.</text>
</comment>
<organism evidence="1 2">
    <name type="scientific">Sedimentitalea arenosa</name>
    <dbReference type="NCBI Taxonomy" id="2798803"/>
    <lineage>
        <taxon>Bacteria</taxon>
        <taxon>Pseudomonadati</taxon>
        <taxon>Pseudomonadota</taxon>
        <taxon>Alphaproteobacteria</taxon>
        <taxon>Rhodobacterales</taxon>
        <taxon>Paracoccaceae</taxon>
        <taxon>Sedimentitalea</taxon>
    </lineage>
</organism>
<evidence type="ECO:0000313" key="1">
    <source>
        <dbReference type="EMBL" id="MBJ6371121.1"/>
    </source>
</evidence>
<proteinExistence type="predicted"/>
<dbReference type="AlphaFoldDB" id="A0A8J7LVN3"/>
<accession>A0A8J7LVN3</accession>
<dbReference type="Proteomes" id="UP000619079">
    <property type="component" value="Unassembled WGS sequence"/>
</dbReference>
<gene>
    <name evidence="1" type="ORF">JF290_06245</name>
</gene>
<keyword evidence="2" id="KW-1185">Reference proteome</keyword>
<dbReference type="RefSeq" id="WP_199023907.1">
    <property type="nucleotide sequence ID" value="NZ_JAELVR010000003.1"/>
</dbReference>
<sequence>MPNDQIHITALSPGWRARLDWYLASCGQGFNAGMIGRDRLHDVAALEALSDVELSGLGLERADIPALVFADLFGVPTPDDAGDA</sequence>
<evidence type="ECO:0000313" key="2">
    <source>
        <dbReference type="Proteomes" id="UP000619079"/>
    </source>
</evidence>
<protein>
    <submittedName>
        <fullName evidence="1">DUF1127 domain-containing protein</fullName>
    </submittedName>
</protein>